<evidence type="ECO:0000256" key="8">
    <source>
        <dbReference type="HAMAP-Rule" id="MF_01106"/>
    </source>
</evidence>
<reference evidence="9 10" key="1">
    <citation type="submission" date="2017-06" db="EMBL/GenBank/DDBJ databases">
        <authorList>
            <person name="Kim H.J."/>
            <person name="Triplett B.A."/>
        </authorList>
    </citation>
    <scope>NUCLEOTIDE SEQUENCE [LARGE SCALE GENOMIC DNA]</scope>
    <source>
        <strain evidence="9">FRACA_ARgP5</strain>
    </source>
</reference>
<dbReference type="Proteomes" id="UP000234331">
    <property type="component" value="Unassembled WGS sequence"/>
</dbReference>
<dbReference type="GO" id="GO:0006526">
    <property type="term" value="P:L-arginine biosynthetic process"/>
    <property type="evidence" value="ECO:0007669"/>
    <property type="project" value="UniProtKB-UniRule"/>
</dbReference>
<feature type="site" description="Involved in the stabilization of negative charge on the oxyanion by the formation of the oxyanion hole" evidence="8">
    <location>
        <position position="110"/>
    </location>
</feature>
<organism evidence="9 10">
    <name type="scientific">Frankia canadensis</name>
    <dbReference type="NCBI Taxonomy" id="1836972"/>
    <lineage>
        <taxon>Bacteria</taxon>
        <taxon>Bacillati</taxon>
        <taxon>Actinomycetota</taxon>
        <taxon>Actinomycetes</taxon>
        <taxon>Frankiales</taxon>
        <taxon>Frankiaceae</taxon>
        <taxon>Frankia</taxon>
    </lineage>
</organism>
<dbReference type="PANTHER" id="PTHR23100">
    <property type="entry name" value="ARGININE BIOSYNTHESIS BIFUNCTIONAL PROTEIN ARGJ"/>
    <property type="match status" value="1"/>
</dbReference>
<feature type="binding site" evidence="8">
    <location>
        <position position="147"/>
    </location>
    <ligand>
        <name>substrate</name>
    </ligand>
</feature>
<dbReference type="GO" id="GO:0006592">
    <property type="term" value="P:ornithine biosynthetic process"/>
    <property type="evidence" value="ECO:0007669"/>
    <property type="project" value="TreeGrafter"/>
</dbReference>
<feature type="site" description="Cleavage; by autolysis" evidence="8">
    <location>
        <begin position="182"/>
        <end position="183"/>
    </location>
</feature>
<dbReference type="InterPro" id="IPR016117">
    <property type="entry name" value="ArgJ-like_dom_sf"/>
</dbReference>
<keyword evidence="7 8" id="KW-0012">Acyltransferase</keyword>
<keyword evidence="8" id="KW-0028">Amino-acid biosynthesis</keyword>
<comment type="function">
    <text evidence="8">Catalyzes two activities which are involved in the cyclic version of arginine biosynthesis: the synthesis of N-acetylglutamate from glutamate and acetyl-CoA as the acetyl donor, and of ornithine by transacetylation between N(2)-acetylornithine and glutamate.</text>
</comment>
<keyword evidence="5 8" id="KW-0808">Transferase</keyword>
<feature type="active site" description="Nucleophile" evidence="8">
    <location>
        <position position="183"/>
    </location>
</feature>
<accession>A0A2I2KZ50</accession>
<dbReference type="EMBL" id="FZMO01000522">
    <property type="protein sequence ID" value="SNQ50941.1"/>
    <property type="molecule type" value="Genomic_DNA"/>
</dbReference>
<dbReference type="InterPro" id="IPR002813">
    <property type="entry name" value="Arg_biosynth_ArgJ"/>
</dbReference>
<evidence type="ECO:0000256" key="7">
    <source>
        <dbReference type="ARBA" id="ARBA00023315"/>
    </source>
</evidence>
<comment type="subcellular location">
    <subcellularLocation>
        <location evidence="1 8">Cytoplasm</location>
    </subcellularLocation>
</comment>
<dbReference type="GO" id="GO:0004358">
    <property type="term" value="F:L-glutamate N-acetyltransferase activity, acting on acetyl-L-ornithine as donor"/>
    <property type="evidence" value="ECO:0007669"/>
    <property type="project" value="UniProtKB-UniRule"/>
</dbReference>
<comment type="pathway">
    <text evidence="8">Amino-acid biosynthesis; L-arginine biosynthesis; L-ornithine and N-acetyl-L-glutamate from L-glutamate and N(2)-acetyl-L-ornithine (cyclic): step 1/1.</text>
</comment>
<feature type="binding site" evidence="8">
    <location>
        <position position="387"/>
    </location>
    <ligand>
        <name>substrate</name>
    </ligand>
</feature>
<evidence type="ECO:0000313" key="10">
    <source>
        <dbReference type="Proteomes" id="UP000234331"/>
    </source>
</evidence>
<comment type="catalytic activity">
    <reaction evidence="8">
        <text>L-glutamate + acetyl-CoA = N-acetyl-L-glutamate + CoA + H(+)</text>
        <dbReference type="Rhea" id="RHEA:24292"/>
        <dbReference type="ChEBI" id="CHEBI:15378"/>
        <dbReference type="ChEBI" id="CHEBI:29985"/>
        <dbReference type="ChEBI" id="CHEBI:44337"/>
        <dbReference type="ChEBI" id="CHEBI:57287"/>
        <dbReference type="ChEBI" id="CHEBI:57288"/>
        <dbReference type="EC" id="2.3.1.1"/>
    </reaction>
</comment>
<dbReference type="PANTHER" id="PTHR23100:SF0">
    <property type="entry name" value="ARGININE BIOSYNTHESIS BIFUNCTIONAL PROTEIN ARGJ, MITOCHONDRIAL"/>
    <property type="match status" value="1"/>
</dbReference>
<keyword evidence="4 8" id="KW-0963">Cytoplasm</keyword>
<dbReference type="Gene3D" id="3.60.70.12">
    <property type="entry name" value="L-amino peptidase D-ALA esterase/amidase"/>
    <property type="match status" value="1"/>
</dbReference>
<keyword evidence="8" id="KW-0055">Arginine biosynthesis</keyword>
<dbReference type="Pfam" id="PF01960">
    <property type="entry name" value="ArgJ"/>
    <property type="match status" value="1"/>
</dbReference>
<dbReference type="NCBIfam" id="NF003802">
    <property type="entry name" value="PRK05388.1"/>
    <property type="match status" value="1"/>
</dbReference>
<dbReference type="SUPFAM" id="SSF56266">
    <property type="entry name" value="DmpA/ArgJ-like"/>
    <property type="match status" value="1"/>
</dbReference>
<evidence type="ECO:0000256" key="6">
    <source>
        <dbReference type="ARBA" id="ARBA00022813"/>
    </source>
</evidence>
<comment type="subunit">
    <text evidence="3 8">Heterotetramer of two alpha and two beta chains.</text>
</comment>
<protein>
    <recommendedName>
        <fullName evidence="8">Arginine biosynthesis bifunctional protein ArgJ</fullName>
    </recommendedName>
    <domain>
        <recommendedName>
            <fullName evidence="8">Glutamate N-acetyltransferase</fullName>
            <ecNumber evidence="8">2.3.1.35</ecNumber>
        </recommendedName>
        <alternativeName>
            <fullName evidence="8">Ornithine acetyltransferase</fullName>
            <shortName evidence="8">OATase</shortName>
        </alternativeName>
        <alternativeName>
            <fullName evidence="8">Ornithine transacetylase</fullName>
        </alternativeName>
    </domain>
    <domain>
        <recommendedName>
            <fullName evidence="8">Amino-acid acetyltransferase</fullName>
            <ecNumber evidence="8">2.3.1.1</ecNumber>
        </recommendedName>
        <alternativeName>
            <fullName evidence="8">N-acetylglutamate synthase</fullName>
            <shortName evidence="8">AGSase</shortName>
        </alternativeName>
    </domain>
    <component>
        <recommendedName>
            <fullName evidence="8">Arginine biosynthesis bifunctional protein ArgJ alpha chain</fullName>
        </recommendedName>
    </component>
    <component>
        <recommendedName>
            <fullName evidence="8">Arginine biosynthesis bifunctional protein ArgJ beta chain</fullName>
        </recommendedName>
    </component>
</protein>
<dbReference type="FunFam" id="3.10.20.340:FF:000003">
    <property type="entry name" value="Arginine biosynthesis bifunctional protein ArgJ"/>
    <property type="match status" value="1"/>
</dbReference>
<feature type="site" description="Involved in the stabilization of negative charge on the oxyanion by the formation of the oxyanion hole" evidence="8">
    <location>
        <position position="109"/>
    </location>
</feature>
<dbReference type="EC" id="2.3.1.35" evidence="8"/>
<keyword evidence="8" id="KW-0511">Multifunctional enzyme</keyword>
<feature type="binding site" evidence="8">
    <location>
        <position position="183"/>
    </location>
    <ligand>
        <name>substrate</name>
    </ligand>
</feature>
<dbReference type="AlphaFoldDB" id="A0A2I2KZ50"/>
<dbReference type="GO" id="GO:0005737">
    <property type="term" value="C:cytoplasm"/>
    <property type="evidence" value="ECO:0007669"/>
    <property type="project" value="UniProtKB-SubCell"/>
</dbReference>
<evidence type="ECO:0000313" key="9">
    <source>
        <dbReference type="EMBL" id="SNQ50941.1"/>
    </source>
</evidence>
<evidence type="ECO:0000256" key="4">
    <source>
        <dbReference type="ARBA" id="ARBA00022490"/>
    </source>
</evidence>
<dbReference type="CDD" id="cd02152">
    <property type="entry name" value="OAT"/>
    <property type="match status" value="1"/>
</dbReference>
<name>A0A2I2KZ50_9ACTN</name>
<dbReference type="OrthoDB" id="9804242at2"/>
<feature type="binding site" evidence="8">
    <location>
        <position position="382"/>
    </location>
    <ligand>
        <name>substrate</name>
    </ligand>
</feature>
<sequence>MSVTAPRGFRAAGTAAGLKPSGNPDVALVVNDGPADAAAGVFTRNRVQAAPVLWTRQALADGRLRAVVLNSGGANACTGPAGFADTHATAEHVASALSIGAGDVAVCSTGLIGVRLPMDLLLPGVTKAVAGLSTGAGGAEAAEAIRTTDTVAKTAVRTSTATPGVIVGAMGKGAAMLAPSLATMLVVVTTDAVADAATLDRAVREASRVSFERVDSDGCLSTNDTVLLLASGASGVALPEAELTDLVAEVCTDLAQQMLGDAEGSTKTIAIQVVGAASEADGLEVARSVARNNLLKCALYGNDPNWGRVLAAVGTTQAAFEPDALDVSMNGVQVCRAGAPGEDRDLVDLSARRIDILIDLHVGGEEVTVWTNDLTDGYVHENSAYST</sequence>
<comment type="similarity">
    <text evidence="2 8">Belongs to the ArgJ family.</text>
</comment>
<keyword evidence="10" id="KW-1185">Reference proteome</keyword>
<feature type="binding site" evidence="8">
    <location>
        <position position="263"/>
    </location>
    <ligand>
        <name>substrate</name>
    </ligand>
</feature>
<feature type="chain" id="PRO_5023241110" description="Arginine biosynthesis bifunctional protein ArgJ alpha chain" evidence="8">
    <location>
        <begin position="1"/>
        <end position="182"/>
    </location>
</feature>
<proteinExistence type="inferred from homology"/>
<evidence type="ECO:0000256" key="5">
    <source>
        <dbReference type="ARBA" id="ARBA00022679"/>
    </source>
</evidence>
<dbReference type="NCBIfam" id="TIGR00120">
    <property type="entry name" value="ArgJ"/>
    <property type="match status" value="1"/>
</dbReference>
<comment type="catalytic activity">
    <reaction evidence="8">
        <text>N(2)-acetyl-L-ornithine + L-glutamate = N-acetyl-L-glutamate + L-ornithine</text>
        <dbReference type="Rhea" id="RHEA:15349"/>
        <dbReference type="ChEBI" id="CHEBI:29985"/>
        <dbReference type="ChEBI" id="CHEBI:44337"/>
        <dbReference type="ChEBI" id="CHEBI:46911"/>
        <dbReference type="ChEBI" id="CHEBI:57805"/>
        <dbReference type="EC" id="2.3.1.35"/>
    </reaction>
</comment>
<dbReference type="GO" id="GO:0004042">
    <property type="term" value="F:L-glutamate N-acetyltransferase activity"/>
    <property type="evidence" value="ECO:0007669"/>
    <property type="project" value="UniProtKB-UniRule"/>
</dbReference>
<evidence type="ECO:0000256" key="1">
    <source>
        <dbReference type="ARBA" id="ARBA00004496"/>
    </source>
</evidence>
<keyword evidence="6 8" id="KW-0068">Autocatalytic cleavage</keyword>
<gene>
    <name evidence="8 9" type="primary">argJ</name>
    <name evidence="9" type="ORF">FRACA_570025</name>
</gene>
<evidence type="ECO:0000256" key="2">
    <source>
        <dbReference type="ARBA" id="ARBA00006774"/>
    </source>
</evidence>
<dbReference type="RefSeq" id="WP_101834535.1">
    <property type="nucleotide sequence ID" value="NZ_FZMO01000522.1"/>
</dbReference>
<dbReference type="HAMAP" id="MF_01106">
    <property type="entry name" value="ArgJ"/>
    <property type="match status" value="1"/>
</dbReference>
<dbReference type="InterPro" id="IPR042195">
    <property type="entry name" value="ArgJ_beta_C"/>
</dbReference>
<feature type="chain" id="PRO_5023241109" description="Arginine biosynthesis bifunctional protein ArgJ beta chain" evidence="8">
    <location>
        <begin position="183"/>
        <end position="387"/>
    </location>
</feature>
<dbReference type="Gene3D" id="3.10.20.340">
    <property type="entry name" value="ArgJ beta chain, C-terminal domain"/>
    <property type="match status" value="1"/>
</dbReference>
<dbReference type="UniPathway" id="UPA00068">
    <property type="reaction ID" value="UER00106"/>
</dbReference>
<evidence type="ECO:0000256" key="3">
    <source>
        <dbReference type="ARBA" id="ARBA00011475"/>
    </source>
</evidence>
<feature type="binding site" evidence="8">
    <location>
        <position position="172"/>
    </location>
    <ligand>
        <name>substrate</name>
    </ligand>
</feature>
<dbReference type="EC" id="2.3.1.1" evidence="8"/>
<comment type="pathway">
    <text evidence="8">Amino-acid biosynthesis; L-arginine biosynthesis; N(2)-acetyl-L-ornithine from L-glutamate: step 1/4.</text>
</comment>